<comment type="caution">
    <text evidence="1">The sequence shown here is derived from an EMBL/GenBank/DDBJ whole genome shotgun (WGS) entry which is preliminary data.</text>
</comment>
<protein>
    <submittedName>
        <fullName evidence="1">Uncharacterized protein</fullName>
    </submittedName>
</protein>
<organism evidence="1 2">
    <name type="scientific">Entomophthora muscae</name>
    <dbReference type="NCBI Taxonomy" id="34485"/>
    <lineage>
        <taxon>Eukaryota</taxon>
        <taxon>Fungi</taxon>
        <taxon>Fungi incertae sedis</taxon>
        <taxon>Zoopagomycota</taxon>
        <taxon>Entomophthoromycotina</taxon>
        <taxon>Entomophthoromycetes</taxon>
        <taxon>Entomophthorales</taxon>
        <taxon>Entomophthoraceae</taxon>
        <taxon>Entomophthora</taxon>
    </lineage>
</organism>
<sequence length="95" mass="10443">MAIPSDRAPFLIFYPIPYVLSSQNQPIAPRHVANPPANPTKQAQHGLTKASPSFPIYLAYSTSLESPPRTQAQFATSNQRMKTTSHLSPTLNLPK</sequence>
<keyword evidence="2" id="KW-1185">Reference proteome</keyword>
<name>A0ACC2TG05_9FUNG</name>
<dbReference type="EMBL" id="QTSX02002902">
    <property type="protein sequence ID" value="KAJ9073514.1"/>
    <property type="molecule type" value="Genomic_DNA"/>
</dbReference>
<accession>A0ACC2TG05</accession>
<gene>
    <name evidence="1" type="ORF">DSO57_1015650</name>
</gene>
<reference evidence="1" key="1">
    <citation type="submission" date="2022-04" db="EMBL/GenBank/DDBJ databases">
        <title>Genome of the entomopathogenic fungus Entomophthora muscae.</title>
        <authorList>
            <person name="Elya C."/>
            <person name="Lovett B.R."/>
            <person name="Lee E."/>
            <person name="Macias A.M."/>
            <person name="Hajek A.E."/>
            <person name="De Bivort B.L."/>
            <person name="Kasson M.T."/>
            <person name="De Fine Licht H.H."/>
            <person name="Stajich J.E."/>
        </authorList>
    </citation>
    <scope>NUCLEOTIDE SEQUENCE</scope>
    <source>
        <strain evidence="1">Berkeley</strain>
    </source>
</reference>
<evidence type="ECO:0000313" key="2">
    <source>
        <dbReference type="Proteomes" id="UP001165960"/>
    </source>
</evidence>
<evidence type="ECO:0000313" key="1">
    <source>
        <dbReference type="EMBL" id="KAJ9073514.1"/>
    </source>
</evidence>
<proteinExistence type="predicted"/>
<dbReference type="Proteomes" id="UP001165960">
    <property type="component" value="Unassembled WGS sequence"/>
</dbReference>